<feature type="active site" description="Nucleophile" evidence="4">
    <location>
        <position position="308"/>
    </location>
</feature>
<dbReference type="PANTHER" id="PTHR10353:SF209">
    <property type="entry name" value="GALACTOLIPID GALACTOSYLTRANSFERASE SFR2, CHLOROPLASTIC"/>
    <property type="match status" value="1"/>
</dbReference>
<protein>
    <submittedName>
        <fullName evidence="6">Beta-galactosidase</fullName>
    </submittedName>
</protein>
<dbReference type="GeneID" id="41589969"/>
<dbReference type="STRING" id="282676.B6F84_03570"/>
<dbReference type="GO" id="GO:0008422">
    <property type="term" value="F:beta-glucosidase activity"/>
    <property type="evidence" value="ECO:0007669"/>
    <property type="project" value="TreeGrafter"/>
</dbReference>
<keyword evidence="2" id="KW-0378">Hydrolase</keyword>
<dbReference type="EMBL" id="CP020477">
    <property type="protein sequence ID" value="ARM75201.1"/>
    <property type="molecule type" value="Genomic_DNA"/>
</dbReference>
<dbReference type="Proteomes" id="UP000193404">
    <property type="component" value="Chromosome"/>
</dbReference>
<dbReference type="PANTHER" id="PTHR10353">
    <property type="entry name" value="GLYCOSYL HYDROLASE"/>
    <property type="match status" value="1"/>
</dbReference>
<dbReference type="InterPro" id="IPR001360">
    <property type="entry name" value="Glyco_hydro_1"/>
</dbReference>
<name>A0A1W6JY10_9CREN</name>
<gene>
    <name evidence="6" type="ORF">B6F84_03570</name>
</gene>
<keyword evidence="7" id="KW-1185">Reference proteome</keyword>
<evidence type="ECO:0000256" key="2">
    <source>
        <dbReference type="ARBA" id="ARBA00022801"/>
    </source>
</evidence>
<dbReference type="InterPro" id="IPR018120">
    <property type="entry name" value="Glyco_hydro_1_AS"/>
</dbReference>
<evidence type="ECO:0000256" key="5">
    <source>
        <dbReference type="RuleBase" id="RU003690"/>
    </source>
</evidence>
<evidence type="ECO:0000256" key="1">
    <source>
        <dbReference type="ARBA" id="ARBA00010838"/>
    </source>
</evidence>
<organism evidence="6 7">
    <name type="scientific">Acidianus manzaensis</name>
    <dbReference type="NCBI Taxonomy" id="282676"/>
    <lineage>
        <taxon>Archaea</taxon>
        <taxon>Thermoproteota</taxon>
        <taxon>Thermoprotei</taxon>
        <taxon>Sulfolobales</taxon>
        <taxon>Sulfolobaceae</taxon>
        <taxon>Acidianus</taxon>
    </lineage>
</organism>
<dbReference type="PROSITE" id="PS00572">
    <property type="entry name" value="GLYCOSYL_HYDROL_F1_1"/>
    <property type="match status" value="1"/>
</dbReference>
<evidence type="ECO:0000313" key="7">
    <source>
        <dbReference type="Proteomes" id="UP000193404"/>
    </source>
</evidence>
<proteinExistence type="inferred from homology"/>
<dbReference type="Gene3D" id="3.20.20.80">
    <property type="entry name" value="Glycosidases"/>
    <property type="match status" value="1"/>
</dbReference>
<dbReference type="KEGG" id="aman:B6F84_03570"/>
<sequence>MKTGFSISAFQYEELNKNSDWYAWLTDDVNILSRKVLGELPDKNFYLSKYSILHDIARNLNSSVWRLNVSWGRIMKDKDSISNEAISEYKALLKDLKDKGFEVIMCLNHFDLPLWIHDPIVARDSLLTQGNLGWYSENTIREFVNFAKIVRDNFSEYVDMWCTFNEPNILINFSYLSGIFPPGISSRQAYKKALINLIRAHQEVYREFKGEKVGIIYNFPDIQGSEEVKKQNLEFLNNINFDWIGVNYYTRIVVKDGVPIPGYGMFCQGEKSNDGHTVSDYGWEVYPEGLTNVLREVKKFEKPILITENGIADALDRIRPYFILSHLQAIKESKVNVEAYLYWSLIDNFEWNFGYEMKFGLYTLDLKPRPSAIIFKELPNLL</sequence>
<dbReference type="SUPFAM" id="SSF51445">
    <property type="entry name" value="(Trans)glycosidases"/>
    <property type="match status" value="1"/>
</dbReference>
<accession>A0A1W6JY10</accession>
<evidence type="ECO:0000256" key="3">
    <source>
        <dbReference type="ARBA" id="ARBA00023295"/>
    </source>
</evidence>
<comment type="similarity">
    <text evidence="1 5">Belongs to the glycosyl hydrolase 1 family.</text>
</comment>
<reference evidence="6 7" key="1">
    <citation type="submission" date="2017-03" db="EMBL/GenBank/DDBJ databases">
        <title>Sulfur activation and transportation mechanism of thermophilic Archaea Acidianus manzaensis YN-25.</title>
        <authorList>
            <person name="Ma Y."/>
            <person name="Yang Y."/>
            <person name="Xia J."/>
        </authorList>
    </citation>
    <scope>NUCLEOTIDE SEQUENCE [LARGE SCALE GENOMIC DNA]</scope>
    <source>
        <strain evidence="6 7">YN-25</strain>
    </source>
</reference>
<evidence type="ECO:0000256" key="4">
    <source>
        <dbReference type="PROSITE-ProRule" id="PRU10055"/>
    </source>
</evidence>
<dbReference type="InterPro" id="IPR017853">
    <property type="entry name" value="GH"/>
</dbReference>
<dbReference type="AlphaFoldDB" id="A0A1W6JY10"/>
<keyword evidence="3" id="KW-0326">Glycosidase</keyword>
<dbReference type="PRINTS" id="PR00131">
    <property type="entry name" value="GLHYDRLASE1"/>
</dbReference>
<evidence type="ECO:0000313" key="6">
    <source>
        <dbReference type="EMBL" id="ARM75201.1"/>
    </source>
</evidence>
<dbReference type="OrthoDB" id="84443at2157"/>
<dbReference type="RefSeq" id="WP_148690963.1">
    <property type="nucleotide sequence ID" value="NZ_CP020477.1"/>
</dbReference>
<dbReference type="Pfam" id="PF00232">
    <property type="entry name" value="Glyco_hydro_1"/>
    <property type="match status" value="2"/>
</dbReference>
<dbReference type="GO" id="GO:0005975">
    <property type="term" value="P:carbohydrate metabolic process"/>
    <property type="evidence" value="ECO:0007669"/>
    <property type="project" value="InterPro"/>
</dbReference>